<feature type="compositionally biased region" description="Low complexity" evidence="1">
    <location>
        <begin position="528"/>
        <end position="538"/>
    </location>
</feature>
<evidence type="ECO:0000256" key="1">
    <source>
        <dbReference type="SAM" id="MobiDB-lite"/>
    </source>
</evidence>
<dbReference type="Proteomes" id="UP001485043">
    <property type="component" value="Unassembled WGS sequence"/>
</dbReference>
<feature type="compositionally biased region" description="Polar residues" evidence="1">
    <location>
        <begin position="318"/>
        <end position="333"/>
    </location>
</feature>
<organism evidence="2 3">
    <name type="scientific">Apatococcus fuscideae</name>
    <dbReference type="NCBI Taxonomy" id="2026836"/>
    <lineage>
        <taxon>Eukaryota</taxon>
        <taxon>Viridiplantae</taxon>
        <taxon>Chlorophyta</taxon>
        <taxon>core chlorophytes</taxon>
        <taxon>Trebouxiophyceae</taxon>
        <taxon>Chlorellales</taxon>
        <taxon>Chlorellaceae</taxon>
        <taxon>Apatococcus</taxon>
    </lineage>
</organism>
<accession>A0AAW1TE64</accession>
<comment type="caution">
    <text evidence="2">The sequence shown here is derived from an EMBL/GenBank/DDBJ whole genome shotgun (WGS) entry which is preliminary data.</text>
</comment>
<reference evidence="2 3" key="1">
    <citation type="journal article" date="2024" name="Nat. Commun.">
        <title>Phylogenomics reveals the evolutionary origins of lichenization in chlorophyte algae.</title>
        <authorList>
            <person name="Puginier C."/>
            <person name="Libourel C."/>
            <person name="Otte J."/>
            <person name="Skaloud P."/>
            <person name="Haon M."/>
            <person name="Grisel S."/>
            <person name="Petersen M."/>
            <person name="Berrin J.G."/>
            <person name="Delaux P.M."/>
            <person name="Dal Grande F."/>
            <person name="Keller J."/>
        </authorList>
    </citation>
    <scope>NUCLEOTIDE SEQUENCE [LARGE SCALE GENOMIC DNA]</scope>
    <source>
        <strain evidence="2 3">SAG 2523</strain>
    </source>
</reference>
<feature type="compositionally biased region" description="Low complexity" evidence="1">
    <location>
        <begin position="381"/>
        <end position="400"/>
    </location>
</feature>
<feature type="region of interest" description="Disordered" evidence="1">
    <location>
        <begin position="556"/>
        <end position="576"/>
    </location>
</feature>
<feature type="compositionally biased region" description="Polar residues" evidence="1">
    <location>
        <begin position="566"/>
        <end position="576"/>
    </location>
</feature>
<proteinExistence type="predicted"/>
<feature type="compositionally biased region" description="Basic and acidic residues" evidence="1">
    <location>
        <begin position="503"/>
        <end position="516"/>
    </location>
</feature>
<feature type="region of interest" description="Disordered" evidence="1">
    <location>
        <begin position="162"/>
        <end position="182"/>
    </location>
</feature>
<feature type="compositionally biased region" description="Low complexity" evidence="1">
    <location>
        <begin position="474"/>
        <end position="483"/>
    </location>
</feature>
<protein>
    <submittedName>
        <fullName evidence="2">Uncharacterized protein</fullName>
    </submittedName>
</protein>
<keyword evidence="3" id="KW-1185">Reference proteome</keyword>
<sequence length="630" mass="66334">MAATLQAWQQQQQQQQLLQRQQAAARGGTLAGMHRSMAEGALPGSREAILGHVDGRYMMRSPPNPGPLSPTQFMRTPVGYGPQKEAHRGHNASLQTPGWGQYRHPAGVPGQAGFSQEAGLTQAPEQLQQGVLSRNAAWQPGLAAASMQPNPHAAAAFQDWGLMSDMDPPGRSWQHSASQLPQQQPNLYQQVDHRNPTPGDLLAQSLRARRDDGVGQLQPPAAMYAPAASTFQSPTSPAAGLLSPRQMPGHLSQMLPGLDARSHGSAERFSRPTPIRTHPVGTHTGQAGAHSMDAIGGGLPHELDTGNAGSGPLGFASPQRSGANTQGRHQMGQTARPGSPFDGNIEGHDEFSLLGDRFPMPVPGSPHGPHGFEGLWGGVGRAQPQHLHQQQQQRPQEAGLHSPQKRQRQAAPGQAILPVDDFGLGDWDASDLGVDDMIMNSIGQAGWHPSILDGTLPGGAAAEADAVLGGQTGQQQPRSSARPPLRPPAPGSKPAAKSRKRGKGPDRKGSAGEKRKAAMASMEDSAGPAEAEAAAAPAEEPEEVIEYFVAGAPSQGSPVLLPPPTGNQRWPGTASQSVEVMREAPKSQPLSSAAPLLAQQQLVKGKDDESIGLLKYLFGSHVPATWTCCH</sequence>
<dbReference type="EMBL" id="JALJOV010000070">
    <property type="protein sequence ID" value="KAK9867683.1"/>
    <property type="molecule type" value="Genomic_DNA"/>
</dbReference>
<evidence type="ECO:0000313" key="2">
    <source>
        <dbReference type="EMBL" id="KAK9867683.1"/>
    </source>
</evidence>
<evidence type="ECO:0000313" key="3">
    <source>
        <dbReference type="Proteomes" id="UP001485043"/>
    </source>
</evidence>
<name>A0AAW1TE64_9CHLO</name>
<dbReference type="AlphaFoldDB" id="A0AAW1TE64"/>
<gene>
    <name evidence="2" type="ORF">WJX84_001305</name>
</gene>
<feature type="compositionally biased region" description="Basic and acidic residues" evidence="1">
    <location>
        <begin position="260"/>
        <end position="270"/>
    </location>
</feature>
<feature type="region of interest" description="Disordered" evidence="1">
    <location>
        <begin position="260"/>
        <end position="287"/>
    </location>
</feature>
<feature type="region of interest" description="Disordered" evidence="1">
    <location>
        <begin position="300"/>
        <end position="411"/>
    </location>
</feature>
<feature type="region of interest" description="Disordered" evidence="1">
    <location>
        <begin position="470"/>
        <end position="542"/>
    </location>
</feature>